<dbReference type="EMBL" id="JAQQWI010000006">
    <property type="protein sequence ID" value="KAK8032959.1"/>
    <property type="molecule type" value="Genomic_DNA"/>
</dbReference>
<feature type="region of interest" description="Disordered" evidence="3">
    <location>
        <begin position="589"/>
        <end position="609"/>
    </location>
</feature>
<feature type="region of interest" description="Disordered" evidence="3">
    <location>
        <begin position="409"/>
        <end position="463"/>
    </location>
</feature>
<comment type="caution">
    <text evidence="6">The sequence shown here is derived from an EMBL/GenBank/DDBJ whole genome shotgun (WGS) entry which is preliminary data.</text>
</comment>
<feature type="transmembrane region" description="Helical" evidence="4">
    <location>
        <begin position="1325"/>
        <end position="1344"/>
    </location>
</feature>
<evidence type="ECO:0000256" key="2">
    <source>
        <dbReference type="ARBA" id="ARBA00023026"/>
    </source>
</evidence>
<keyword evidence="4" id="KW-0472">Membrane</keyword>
<organism evidence="6 7">
    <name type="scientific">Apiospora marii</name>
    <dbReference type="NCBI Taxonomy" id="335849"/>
    <lineage>
        <taxon>Eukaryota</taxon>
        <taxon>Fungi</taxon>
        <taxon>Dikarya</taxon>
        <taxon>Ascomycota</taxon>
        <taxon>Pezizomycotina</taxon>
        <taxon>Sordariomycetes</taxon>
        <taxon>Xylariomycetidae</taxon>
        <taxon>Amphisphaeriales</taxon>
        <taxon>Apiosporaceae</taxon>
        <taxon>Apiospora</taxon>
    </lineage>
</organism>
<feature type="transmembrane region" description="Helical" evidence="4">
    <location>
        <begin position="1410"/>
        <end position="1431"/>
    </location>
</feature>
<feature type="chain" id="PRO_5046348062" description="Major facilitator superfamily (MFS) profile domain-containing protein" evidence="5">
    <location>
        <begin position="22"/>
        <end position="1930"/>
    </location>
</feature>
<evidence type="ECO:0000313" key="6">
    <source>
        <dbReference type="EMBL" id="KAK8032959.1"/>
    </source>
</evidence>
<keyword evidence="7" id="KW-1185">Reference proteome</keyword>
<feature type="compositionally biased region" description="Basic and acidic residues" evidence="3">
    <location>
        <begin position="1774"/>
        <end position="1786"/>
    </location>
</feature>
<feature type="region of interest" description="Disordered" evidence="3">
    <location>
        <begin position="780"/>
        <end position="800"/>
    </location>
</feature>
<evidence type="ECO:0000256" key="4">
    <source>
        <dbReference type="SAM" id="Phobius"/>
    </source>
</evidence>
<feature type="compositionally biased region" description="Basic and acidic residues" evidence="3">
    <location>
        <begin position="344"/>
        <end position="355"/>
    </location>
</feature>
<feature type="transmembrane region" description="Helical" evidence="4">
    <location>
        <begin position="1494"/>
        <end position="1512"/>
    </location>
</feature>
<feature type="region of interest" description="Disordered" evidence="3">
    <location>
        <begin position="341"/>
        <end position="390"/>
    </location>
</feature>
<dbReference type="PANTHER" id="PTHR33657">
    <property type="entry name" value="DOMAIN PROTEIN, PUTATIVE (AFU_ORTHOLOGUE AFUA_5G00600)-RELATED"/>
    <property type="match status" value="1"/>
</dbReference>
<feature type="transmembrane region" description="Helical" evidence="4">
    <location>
        <begin position="1437"/>
        <end position="1459"/>
    </location>
</feature>
<feature type="transmembrane region" description="Helical" evidence="4">
    <location>
        <begin position="1262"/>
        <end position="1288"/>
    </location>
</feature>
<dbReference type="InterPro" id="IPR036259">
    <property type="entry name" value="MFS_trans_sf"/>
</dbReference>
<keyword evidence="4" id="KW-0812">Transmembrane</keyword>
<reference evidence="6 7" key="1">
    <citation type="submission" date="2023-01" db="EMBL/GenBank/DDBJ databases">
        <title>Analysis of 21 Apiospora genomes using comparative genomics revels a genus with tremendous synthesis potential of carbohydrate active enzymes and secondary metabolites.</title>
        <authorList>
            <person name="Sorensen T."/>
        </authorList>
    </citation>
    <scope>NUCLEOTIDE SEQUENCE [LARGE SCALE GENOMIC DNA]</scope>
    <source>
        <strain evidence="6 7">CBS 20057</strain>
    </source>
</reference>
<keyword evidence="4" id="KW-1133">Transmembrane helix</keyword>
<feature type="signal peptide" evidence="5">
    <location>
        <begin position="1"/>
        <end position="21"/>
    </location>
</feature>
<feature type="compositionally biased region" description="Polar residues" evidence="3">
    <location>
        <begin position="718"/>
        <end position="730"/>
    </location>
</feature>
<feature type="region of interest" description="Disordered" evidence="3">
    <location>
        <begin position="717"/>
        <end position="754"/>
    </location>
</feature>
<evidence type="ECO:0008006" key="8">
    <source>
        <dbReference type="Google" id="ProtNLM"/>
    </source>
</evidence>
<dbReference type="Gene3D" id="1.20.1250.20">
    <property type="entry name" value="MFS general substrate transporter like domains"/>
    <property type="match status" value="1"/>
</dbReference>
<name>A0ABR1SGT4_9PEZI</name>
<feature type="compositionally biased region" description="Polar residues" evidence="3">
    <location>
        <begin position="1031"/>
        <end position="1041"/>
    </location>
</feature>
<feature type="region of interest" description="Disordered" evidence="3">
    <location>
        <begin position="1022"/>
        <end position="1041"/>
    </location>
</feature>
<evidence type="ECO:0000256" key="1">
    <source>
        <dbReference type="ARBA" id="ARBA00009520"/>
    </source>
</evidence>
<feature type="transmembrane region" description="Helical" evidence="4">
    <location>
        <begin position="1155"/>
        <end position="1178"/>
    </location>
</feature>
<sequence>MGFSVVLKALGLAILAAQALAEPIQQRDPIGNGDIVGLPESVPSSTAGELYLKYKPYLLRDSGCVPYPAVDAQGNTNEGLEPKGSPSADCLASTGQIYARAATVNGSYAIMYAWYWPKDEPSEWESWLGIGHRHDWGSVVVWLASESPGAAVLGVAASGHGKYTTTRSPPFKDDGVLIKYYSIIGLLDHSLGFTASVGQQQPLVAWESLTGVAQNALSTTDFGDATVPFIDSEFMKHLVVANDSSISPNHLMDPIPRRRASSAPSARQRVTAAKLIQFRRSLVRGSESAIESLDYHNLPEHSSATSIRIRLVHSFDMDHQGDQAETKKQGYIAVPGDLFAAQDQPERMSARDAEVSPKASVRPSPSNMSLRAPSTRPTSIRSTGSKNGSYRHALLKSGASQLSAEKDLPAPPILTQGTPLLLKDPSPTTDVKPPPSTKEETRNNSLDTTYSEPVALDSKERKPPGIVCIDPALHAPGDHSKVHHPGLISRADFCDAGTEVERDSPIRTPETQGSLSPPQIITGRVFRTLTGGDICEAEVDVSKHFHGDHSAMTKVRPAMQPMLQEVSHSGHEGISKVRPADVSDSMAVIRQSESSTDPQPNEPYRHEAHSHQGYVSVDKVQSPTINPSSIDQFPLPAGQPLLEEEESFKAASYWGDIPIQVDNKETRSGRGSLEGFPLINVDNSKQSTPIAVAHEYQPGSSTRSFSVDALQERLGLQQPLSQGRRSTSHVSRGLEEMNQENKPNREAQPFLPEGFDPRRATQWLRELLKYKKSTHHRLTQLPEKIHPRHEKHSHQSSLDDSAKEALTAVTTFSDKNAADTNAINDAMTNLEQLLNEALHIANNVTEPNEQTHIDDGELDDRHWYTRKDTLSEISRPVSVHESLLGDTSEDDEHMPGFCTPPIVFIGAVEGLTHGCEALPLRSMERKGLLPPELPRDQVRGPQLPRRKSSLQMRITKESDHSPVLPMPLPDKHSRRKSIHPAPYAYVEDHQPMINKRHIKDVPSSREVHEYIRVFHQPPLTSRLSSKSLSRNANRQETPYTQQKAVTEIHRIEADACSLDGSASGDETAVGTLPRQQNPIKLMGIGVQPPDHPHHKRTVHATGASIRRSAANKARELRNVSLRGRSHVSIRDASFSLTKSRKRQPIARDWSPIRKYYAATVACISTALIGILIGIYAGLVPSIQYFIVDFNHSAILGNVGLYLGMALPTFFCWPLPLLHGRKPYILTSLAVAMPLLFPQALAISTPRITYTSLWTTALLLSRALMGVALGFASMNFHSILTDLFGVSLMSRNPHGELVDDYDCFIGSLGLGFLIGALVINTLQPSWGIYISIILIAGVLILNVLTPEVRRSAWRRSVAEVKVGDRVSRRVARGEIMMHRVKDGPRWWGQEMYHGIALSLEMLRQPGFATMAVYLAWIYAQIVLIIVLLGSLTSRYYRLHSPLVGAAVSSVTIGALIAVPFQKANFFSRARYNPVATNSMTITSNLAWTSHLVRRAIFILVLPIAGSMYAVFSYGPPVPVAVPCLFAALVGFLSCLAISECNGIIMETWDCSDLEPGMTGRSRNPNNVEKRTNYSSFPRVTAGYAIVHTFGFVFAAGATGIGGIARRNLGQRAATGVVAAILFVLTLLLISVLIRFRHVQIIPDSRTAEMERWTEARRDSLRRRESAIAAAKATGRKDLEAIPEEDVGWRPLVIGNPLDKNRRMNILELGSLTRWSEIRRKNRLIDEGTHLNRQALEAARTELGHRGMEVYGDLQRGGAMVGELVRKVSKRSLRSRRSDTSSDEEGGRNHKAGNAGPVGAGLGHSHVSYPAELFTERECVMGQTVEEEGEESSSVDEPPQDAYVRSRSQDHKSHRTPKVQPYAGFEQQEVRGGVHYSPADGHEADAEGGRREHASHMATKTRAAADVGLESFGQEHRPHRESKDGRPANDRL</sequence>
<feature type="transmembrane region" description="Helical" evidence="4">
    <location>
        <begin position="1223"/>
        <end position="1242"/>
    </location>
</feature>
<feature type="transmembrane region" description="Helical" evidence="4">
    <location>
        <begin position="1198"/>
        <end position="1216"/>
    </location>
</feature>
<feature type="region of interest" description="Disordered" evidence="3">
    <location>
        <begin position="930"/>
        <end position="976"/>
    </location>
</feature>
<feature type="transmembrane region" description="Helical" evidence="4">
    <location>
        <begin position="1518"/>
        <end position="1537"/>
    </location>
</feature>
<keyword evidence="5" id="KW-0732">Signal</keyword>
<feature type="transmembrane region" description="Helical" evidence="4">
    <location>
        <begin position="1615"/>
        <end position="1634"/>
    </location>
</feature>
<accession>A0ABR1SGT4</accession>
<protein>
    <recommendedName>
        <fullName evidence="8">Major facilitator superfamily (MFS) profile domain-containing protein</fullName>
    </recommendedName>
</protein>
<feature type="region of interest" description="Disordered" evidence="3">
    <location>
        <begin position="1821"/>
        <end position="1930"/>
    </location>
</feature>
<evidence type="ECO:0000256" key="5">
    <source>
        <dbReference type="SAM" id="SignalP"/>
    </source>
</evidence>
<dbReference type="PANTHER" id="PTHR33657:SF8">
    <property type="entry name" value="DOMAIN PROTEIN, PUTATIVE (AFU_ORTHOLOGUE AFUA_5G00600)-RELATED"/>
    <property type="match status" value="1"/>
</dbReference>
<gene>
    <name evidence="6" type="ORF">PG991_002357</name>
</gene>
<keyword evidence="2" id="KW-0843">Virulence</keyword>
<dbReference type="Pfam" id="PF05630">
    <property type="entry name" value="NPP1"/>
    <property type="match status" value="1"/>
</dbReference>
<feature type="compositionally biased region" description="Basic and acidic residues" evidence="3">
    <location>
        <begin position="1878"/>
        <end position="1893"/>
    </location>
</feature>
<feature type="compositionally biased region" description="Acidic residues" evidence="3">
    <location>
        <begin position="1823"/>
        <end position="1832"/>
    </location>
</feature>
<feature type="compositionally biased region" description="Polar residues" evidence="3">
    <location>
        <begin position="375"/>
        <end position="388"/>
    </location>
</feature>
<dbReference type="SUPFAM" id="SSF103473">
    <property type="entry name" value="MFS general substrate transporter"/>
    <property type="match status" value="1"/>
</dbReference>
<evidence type="ECO:0000256" key="3">
    <source>
        <dbReference type="SAM" id="MobiDB-lite"/>
    </source>
</evidence>
<dbReference type="Proteomes" id="UP001396898">
    <property type="component" value="Unassembled WGS sequence"/>
</dbReference>
<dbReference type="CDD" id="cd06174">
    <property type="entry name" value="MFS"/>
    <property type="match status" value="1"/>
</dbReference>
<feature type="compositionally biased region" description="Basic and acidic residues" evidence="3">
    <location>
        <begin position="1911"/>
        <end position="1930"/>
    </location>
</feature>
<dbReference type="InterPro" id="IPR008701">
    <property type="entry name" value="NPP1"/>
</dbReference>
<feature type="region of interest" description="Disordered" evidence="3">
    <location>
        <begin position="1765"/>
        <end position="1802"/>
    </location>
</feature>
<proteinExistence type="inferred from homology"/>
<comment type="similarity">
    <text evidence="1">Belongs to the Necrosis inducing protein (NPP1) family.</text>
</comment>
<feature type="transmembrane region" description="Helical" evidence="4">
    <location>
        <begin position="1578"/>
        <end position="1603"/>
    </location>
</feature>
<evidence type="ECO:0000313" key="7">
    <source>
        <dbReference type="Proteomes" id="UP001396898"/>
    </source>
</evidence>